<accession>A0AAW0BI82</accession>
<organism evidence="2 3">
    <name type="scientific">Paramarasmius palmivorus</name>
    <dbReference type="NCBI Taxonomy" id="297713"/>
    <lineage>
        <taxon>Eukaryota</taxon>
        <taxon>Fungi</taxon>
        <taxon>Dikarya</taxon>
        <taxon>Basidiomycota</taxon>
        <taxon>Agaricomycotina</taxon>
        <taxon>Agaricomycetes</taxon>
        <taxon>Agaricomycetidae</taxon>
        <taxon>Agaricales</taxon>
        <taxon>Marasmiineae</taxon>
        <taxon>Marasmiaceae</taxon>
        <taxon>Paramarasmius</taxon>
    </lineage>
</organism>
<dbReference type="Proteomes" id="UP001383192">
    <property type="component" value="Unassembled WGS sequence"/>
</dbReference>
<name>A0AAW0BI82_9AGAR</name>
<sequence>MAVVIPPYAAGQYGWDPLESVCWYTNDDRRERIIWQLTTQMGWTSLTVLGEVVCSTVVLVFMVNHSTRTRRIFVSMRSFSNASSAPQVIHANNHKSIILRVALYPIASCFVNLLSVVTALHSTLSNGIQDRTDYNILLLSDFLYGGRAIVYALLAITDPALVRGMRTLYSHTFATATSTADKTDVSSGASTHGSHVVALKFS</sequence>
<evidence type="ECO:0008006" key="4">
    <source>
        <dbReference type="Google" id="ProtNLM"/>
    </source>
</evidence>
<keyword evidence="3" id="KW-1185">Reference proteome</keyword>
<evidence type="ECO:0000313" key="2">
    <source>
        <dbReference type="EMBL" id="KAK7026037.1"/>
    </source>
</evidence>
<protein>
    <recommendedName>
        <fullName evidence="4">G-protein coupled receptors family 2 profile 2 domain-containing protein</fullName>
    </recommendedName>
</protein>
<dbReference type="AlphaFoldDB" id="A0AAW0BI82"/>
<reference evidence="2 3" key="1">
    <citation type="submission" date="2024-01" db="EMBL/GenBank/DDBJ databases">
        <title>A draft genome for a cacao thread blight-causing isolate of Paramarasmius palmivorus.</title>
        <authorList>
            <person name="Baruah I.K."/>
            <person name="Bukari Y."/>
            <person name="Amoako-Attah I."/>
            <person name="Meinhardt L.W."/>
            <person name="Bailey B.A."/>
            <person name="Cohen S.P."/>
        </authorList>
    </citation>
    <scope>NUCLEOTIDE SEQUENCE [LARGE SCALE GENOMIC DNA]</scope>
    <source>
        <strain evidence="2 3">GH-12</strain>
    </source>
</reference>
<feature type="transmembrane region" description="Helical" evidence="1">
    <location>
        <begin position="136"/>
        <end position="156"/>
    </location>
</feature>
<feature type="transmembrane region" description="Helical" evidence="1">
    <location>
        <begin position="101"/>
        <end position="124"/>
    </location>
</feature>
<keyword evidence="1" id="KW-0472">Membrane</keyword>
<gene>
    <name evidence="2" type="ORF">VNI00_015764</name>
</gene>
<evidence type="ECO:0000313" key="3">
    <source>
        <dbReference type="Proteomes" id="UP001383192"/>
    </source>
</evidence>
<keyword evidence="1" id="KW-1133">Transmembrane helix</keyword>
<dbReference type="EMBL" id="JAYKXP010000108">
    <property type="protein sequence ID" value="KAK7026037.1"/>
    <property type="molecule type" value="Genomic_DNA"/>
</dbReference>
<proteinExistence type="predicted"/>
<keyword evidence="1" id="KW-0812">Transmembrane</keyword>
<comment type="caution">
    <text evidence="2">The sequence shown here is derived from an EMBL/GenBank/DDBJ whole genome shotgun (WGS) entry which is preliminary data.</text>
</comment>
<feature type="transmembrane region" description="Helical" evidence="1">
    <location>
        <begin position="41"/>
        <end position="63"/>
    </location>
</feature>
<evidence type="ECO:0000256" key="1">
    <source>
        <dbReference type="SAM" id="Phobius"/>
    </source>
</evidence>